<dbReference type="GO" id="GO:0000221">
    <property type="term" value="C:vacuolar proton-transporting V-type ATPase, V1 domain"/>
    <property type="evidence" value="ECO:0007669"/>
    <property type="project" value="TreeGrafter"/>
</dbReference>
<dbReference type="Gramene" id="AET7Gv21294700.1">
    <property type="protein sequence ID" value="AET7Gv21294700.1"/>
    <property type="gene ID" value="AET7Gv21294700"/>
</dbReference>
<evidence type="ECO:0000256" key="6">
    <source>
        <dbReference type="SAM" id="MobiDB-lite"/>
    </source>
</evidence>
<reference evidence="7" key="5">
    <citation type="journal article" date="2021" name="G3 (Bethesda)">
        <title>Aegilops tauschii genome assembly Aet v5.0 features greater sequence contiguity and improved annotation.</title>
        <authorList>
            <person name="Wang L."/>
            <person name="Zhu T."/>
            <person name="Rodriguez J.C."/>
            <person name="Deal K.R."/>
            <person name="Dubcovsky J."/>
            <person name="McGuire P.E."/>
            <person name="Lux T."/>
            <person name="Spannagl M."/>
            <person name="Mayer K.F.X."/>
            <person name="Baldrich P."/>
            <person name="Meyers B.C."/>
            <person name="Huo N."/>
            <person name="Gu Y.Q."/>
            <person name="Zhou H."/>
            <person name="Devos K.M."/>
            <person name="Bennetzen J.L."/>
            <person name="Unver T."/>
            <person name="Budak H."/>
            <person name="Gulick P.J."/>
            <person name="Galiba G."/>
            <person name="Kalapos B."/>
            <person name="Nelson D.R."/>
            <person name="Li P."/>
            <person name="You F.M."/>
            <person name="Luo M.C."/>
            <person name="Dvorak J."/>
        </authorList>
    </citation>
    <scope>NUCLEOTIDE SEQUENCE [LARGE SCALE GENOMIC DNA]</scope>
    <source>
        <strain evidence="7">cv. AL8/78</strain>
    </source>
</reference>
<comment type="subunit">
    <text evidence="5">V-ATPase is a heteromultimeric enzyme composed of a peripheral catalytic V1 complex (components A to H) attached to an integral membrane V0 proton pore complex.</text>
</comment>
<dbReference type="Proteomes" id="UP000015105">
    <property type="component" value="Chromosome 7D"/>
</dbReference>
<dbReference type="Pfam" id="PF03223">
    <property type="entry name" value="V-ATPase_C"/>
    <property type="match status" value="1"/>
</dbReference>
<evidence type="ECO:0000256" key="3">
    <source>
        <dbReference type="ARBA" id="ARBA00022781"/>
    </source>
</evidence>
<keyword evidence="4 5" id="KW-0406">Ion transport</keyword>
<feature type="compositionally biased region" description="Basic residues" evidence="6">
    <location>
        <begin position="60"/>
        <end position="72"/>
    </location>
</feature>
<feature type="compositionally biased region" description="Low complexity" evidence="6">
    <location>
        <begin position="31"/>
        <end position="43"/>
    </location>
</feature>
<evidence type="ECO:0000256" key="1">
    <source>
        <dbReference type="ARBA" id="ARBA00006138"/>
    </source>
</evidence>
<feature type="region of interest" description="Disordered" evidence="6">
    <location>
        <begin position="1"/>
        <end position="98"/>
    </location>
</feature>
<protein>
    <recommendedName>
        <fullName evidence="5">V-type proton ATPase subunit C</fullName>
    </recommendedName>
</protein>
<reference evidence="7" key="4">
    <citation type="submission" date="2019-03" db="UniProtKB">
        <authorList>
            <consortium name="EnsemblPlants"/>
        </authorList>
    </citation>
    <scope>IDENTIFICATION</scope>
</reference>
<evidence type="ECO:0000256" key="2">
    <source>
        <dbReference type="ARBA" id="ARBA00022448"/>
    </source>
</evidence>
<comment type="similarity">
    <text evidence="1 5">Belongs to the V-ATPase C subunit family.</text>
</comment>
<evidence type="ECO:0000313" key="8">
    <source>
        <dbReference type="Proteomes" id="UP000015105"/>
    </source>
</evidence>
<sequence length="153" mass="16748">CAAAPTASPPSPVGRVRSQSTAPTAPPGRHLPPLLRHPALPLHCPGSPTRHARLPACPQRRPRQVQHLHRGRLAQDPPADRGPGARRKGRARHPHRDGVPVDSYLTRFVWDEGKYPVNAPLKETVASIQSQVAKIEDLVNTIVLSIMDILFHC</sequence>
<organism evidence="7 8">
    <name type="scientific">Aegilops tauschii subsp. strangulata</name>
    <name type="common">Goatgrass</name>
    <dbReference type="NCBI Taxonomy" id="200361"/>
    <lineage>
        <taxon>Eukaryota</taxon>
        <taxon>Viridiplantae</taxon>
        <taxon>Streptophyta</taxon>
        <taxon>Embryophyta</taxon>
        <taxon>Tracheophyta</taxon>
        <taxon>Spermatophyta</taxon>
        <taxon>Magnoliopsida</taxon>
        <taxon>Liliopsida</taxon>
        <taxon>Poales</taxon>
        <taxon>Poaceae</taxon>
        <taxon>BOP clade</taxon>
        <taxon>Pooideae</taxon>
        <taxon>Triticodae</taxon>
        <taxon>Triticeae</taxon>
        <taxon>Triticinae</taxon>
        <taxon>Aegilops</taxon>
    </lineage>
</organism>
<dbReference type="AlphaFoldDB" id="A0A453T8Z5"/>
<dbReference type="GO" id="GO:0046961">
    <property type="term" value="F:proton-transporting ATPase activity, rotational mechanism"/>
    <property type="evidence" value="ECO:0007669"/>
    <property type="project" value="InterPro"/>
</dbReference>
<comment type="function">
    <text evidence="5">Subunit of the V1 complex of vacuolar(H+)-ATPase (V-ATPase), a multisubunit enzyme composed of a peripheral complex (V1) that hydrolyzes ATP and a membrane integral complex (V0) that translocates protons. V-ATPase is responsible for acidifying and maintaining the pH of intracellular compartments and in some cell types, is targeted to the plasma membrane, where it is responsible for acidifying the extracellular environment. Subunit C is necessary for the assembly of the catalytic sector of the enzyme and is likely to have a specific function in its catalytic activity.</text>
</comment>
<keyword evidence="3 5" id="KW-0375">Hydrogen ion transport</keyword>
<dbReference type="Gene3D" id="1.20.1460.10">
    <property type="entry name" value="subunit c (vma5p) of the yeast v-atpase, domain 2"/>
    <property type="match status" value="1"/>
</dbReference>
<dbReference type="EnsemblPlants" id="AET7Gv21294700.1">
    <property type="protein sequence ID" value="AET7Gv21294700.1"/>
    <property type="gene ID" value="AET7Gv21294700"/>
</dbReference>
<evidence type="ECO:0000256" key="5">
    <source>
        <dbReference type="RuleBase" id="RU364010"/>
    </source>
</evidence>
<keyword evidence="8" id="KW-1185">Reference proteome</keyword>
<name>A0A453T8Z5_AEGTS</name>
<proteinExistence type="inferred from homology"/>
<evidence type="ECO:0000313" key="7">
    <source>
        <dbReference type="EnsemblPlants" id="AET7Gv21294700.1"/>
    </source>
</evidence>
<keyword evidence="2 5" id="KW-0813">Transport</keyword>
<dbReference type="InterPro" id="IPR036132">
    <property type="entry name" value="Vac_ATP_synth_c_sf"/>
</dbReference>
<feature type="compositionally biased region" description="Basic residues" evidence="6">
    <location>
        <begin position="84"/>
        <end position="95"/>
    </location>
</feature>
<dbReference type="InterPro" id="IPR004907">
    <property type="entry name" value="ATPase_V1-cplx_csu"/>
</dbReference>
<reference evidence="8" key="1">
    <citation type="journal article" date="2014" name="Science">
        <title>Ancient hybridizations among the ancestral genomes of bread wheat.</title>
        <authorList>
            <consortium name="International Wheat Genome Sequencing Consortium,"/>
            <person name="Marcussen T."/>
            <person name="Sandve S.R."/>
            <person name="Heier L."/>
            <person name="Spannagl M."/>
            <person name="Pfeifer M."/>
            <person name="Jakobsen K.S."/>
            <person name="Wulff B.B."/>
            <person name="Steuernagel B."/>
            <person name="Mayer K.F."/>
            <person name="Olsen O.A."/>
        </authorList>
    </citation>
    <scope>NUCLEOTIDE SEQUENCE [LARGE SCALE GENOMIC DNA]</scope>
    <source>
        <strain evidence="8">cv. AL8/78</strain>
    </source>
</reference>
<dbReference type="PANTHER" id="PTHR10137">
    <property type="entry name" value="V-TYPE PROTON ATPASE SUBUNIT C"/>
    <property type="match status" value="1"/>
</dbReference>
<dbReference type="STRING" id="200361.A0A453T8Z5"/>
<evidence type="ECO:0000256" key="4">
    <source>
        <dbReference type="ARBA" id="ARBA00023065"/>
    </source>
</evidence>
<dbReference type="SUPFAM" id="SSF118203">
    <property type="entry name" value="Vacuolar ATP synthase subunit C"/>
    <property type="match status" value="1"/>
</dbReference>
<reference evidence="7" key="3">
    <citation type="journal article" date="2017" name="Nature">
        <title>Genome sequence of the progenitor of the wheat D genome Aegilops tauschii.</title>
        <authorList>
            <person name="Luo M.C."/>
            <person name="Gu Y.Q."/>
            <person name="Puiu D."/>
            <person name="Wang H."/>
            <person name="Twardziok S.O."/>
            <person name="Deal K.R."/>
            <person name="Huo N."/>
            <person name="Zhu T."/>
            <person name="Wang L."/>
            <person name="Wang Y."/>
            <person name="McGuire P.E."/>
            <person name="Liu S."/>
            <person name="Long H."/>
            <person name="Ramasamy R.K."/>
            <person name="Rodriguez J.C."/>
            <person name="Van S.L."/>
            <person name="Yuan L."/>
            <person name="Wang Z."/>
            <person name="Xia Z."/>
            <person name="Xiao L."/>
            <person name="Anderson O.D."/>
            <person name="Ouyang S."/>
            <person name="Liang Y."/>
            <person name="Zimin A.V."/>
            <person name="Pertea G."/>
            <person name="Qi P."/>
            <person name="Bennetzen J.L."/>
            <person name="Dai X."/>
            <person name="Dawson M.W."/>
            <person name="Muller H.G."/>
            <person name="Kugler K."/>
            <person name="Rivarola-Duarte L."/>
            <person name="Spannagl M."/>
            <person name="Mayer K.F.X."/>
            <person name="Lu F.H."/>
            <person name="Bevan M.W."/>
            <person name="Leroy P."/>
            <person name="Li P."/>
            <person name="You F.M."/>
            <person name="Sun Q."/>
            <person name="Liu Z."/>
            <person name="Lyons E."/>
            <person name="Wicker T."/>
            <person name="Salzberg S.L."/>
            <person name="Devos K.M."/>
            <person name="Dvorak J."/>
        </authorList>
    </citation>
    <scope>NUCLEOTIDE SEQUENCE [LARGE SCALE GENOMIC DNA]</scope>
    <source>
        <strain evidence="7">cv. AL8/78</strain>
    </source>
</reference>
<accession>A0A453T8Z5</accession>
<reference evidence="8" key="2">
    <citation type="journal article" date="2017" name="Nat. Plants">
        <title>The Aegilops tauschii genome reveals multiple impacts of transposons.</title>
        <authorList>
            <person name="Zhao G."/>
            <person name="Zou C."/>
            <person name="Li K."/>
            <person name="Wang K."/>
            <person name="Li T."/>
            <person name="Gao L."/>
            <person name="Zhang X."/>
            <person name="Wang H."/>
            <person name="Yang Z."/>
            <person name="Liu X."/>
            <person name="Jiang W."/>
            <person name="Mao L."/>
            <person name="Kong X."/>
            <person name="Jiao Y."/>
            <person name="Jia J."/>
        </authorList>
    </citation>
    <scope>NUCLEOTIDE SEQUENCE [LARGE SCALE GENOMIC DNA]</scope>
    <source>
        <strain evidence="8">cv. AL8/78</strain>
    </source>
</reference>
<dbReference type="PANTHER" id="PTHR10137:SF0">
    <property type="entry name" value="V-TYPE PROTON ATPASE SUBUNIT C"/>
    <property type="match status" value="1"/>
</dbReference>